<feature type="transmembrane region" description="Helical" evidence="1">
    <location>
        <begin position="12"/>
        <end position="28"/>
    </location>
</feature>
<feature type="transmembrane region" description="Helical" evidence="1">
    <location>
        <begin position="34"/>
        <end position="56"/>
    </location>
</feature>
<dbReference type="EMBL" id="LCCU01000028">
    <property type="protein sequence ID" value="KKS36283.1"/>
    <property type="molecule type" value="Genomic_DNA"/>
</dbReference>
<organism evidence="2 3">
    <name type="scientific">candidate division WWE3 bacterium GW2011_GWF1_42_14</name>
    <dbReference type="NCBI Taxonomy" id="1619138"/>
    <lineage>
        <taxon>Bacteria</taxon>
        <taxon>Katanobacteria</taxon>
    </lineage>
</organism>
<evidence type="ECO:0000256" key="1">
    <source>
        <dbReference type="SAM" id="Phobius"/>
    </source>
</evidence>
<dbReference type="Proteomes" id="UP000033847">
    <property type="component" value="Unassembled WGS sequence"/>
</dbReference>
<evidence type="ECO:0000313" key="2">
    <source>
        <dbReference type="EMBL" id="KKS36283.1"/>
    </source>
</evidence>
<name>A0A0G1BFL5_UNCKA</name>
<keyword evidence="1" id="KW-0472">Membrane</keyword>
<keyword evidence="1" id="KW-0812">Transmembrane</keyword>
<sequence>MKIFRQDIEEIEIFIFFIMFLFAVSYIADGGSSWLAVMLIIVFGTLALTGILANIGDSIKDYHTRKINASK</sequence>
<proteinExistence type="predicted"/>
<reference evidence="2 3" key="1">
    <citation type="journal article" date="2015" name="Nature">
        <title>rRNA introns, odd ribosomes, and small enigmatic genomes across a large radiation of phyla.</title>
        <authorList>
            <person name="Brown C.T."/>
            <person name="Hug L.A."/>
            <person name="Thomas B.C."/>
            <person name="Sharon I."/>
            <person name="Castelle C.J."/>
            <person name="Singh A."/>
            <person name="Wilkins M.J."/>
            <person name="Williams K.H."/>
            <person name="Banfield J.F."/>
        </authorList>
    </citation>
    <scope>NUCLEOTIDE SEQUENCE [LARGE SCALE GENOMIC DNA]</scope>
</reference>
<comment type="caution">
    <text evidence="2">The sequence shown here is derived from an EMBL/GenBank/DDBJ whole genome shotgun (WGS) entry which is preliminary data.</text>
</comment>
<protein>
    <submittedName>
        <fullName evidence="2">Uncharacterized protein</fullName>
    </submittedName>
</protein>
<keyword evidence="1" id="KW-1133">Transmembrane helix</keyword>
<dbReference type="AlphaFoldDB" id="A0A0G1BFL5"/>
<evidence type="ECO:0000313" key="3">
    <source>
        <dbReference type="Proteomes" id="UP000033847"/>
    </source>
</evidence>
<gene>
    <name evidence="2" type="ORF">UV00_C0028G0002</name>
</gene>
<accession>A0A0G1BFL5</accession>